<dbReference type="InterPro" id="IPR025452">
    <property type="entry name" value="DUF4218"/>
</dbReference>
<dbReference type="Pfam" id="PF13960">
    <property type="entry name" value="DUF4218"/>
    <property type="match status" value="1"/>
</dbReference>
<dbReference type="RefSeq" id="XP_027124213.2">
    <property type="nucleotide sequence ID" value="XM_027268412.2"/>
</dbReference>
<name>A0A6P6X8Y5_COFAR</name>
<evidence type="ECO:0000259" key="3">
    <source>
        <dbReference type="Pfam" id="PF13960"/>
    </source>
</evidence>
<evidence type="ECO:0000259" key="2">
    <source>
        <dbReference type="Pfam" id="PF13952"/>
    </source>
</evidence>
<gene>
    <name evidence="6" type="primary">LOC113740898</name>
</gene>
<evidence type="ECO:0000259" key="4">
    <source>
        <dbReference type="Pfam" id="PF13963"/>
    </source>
</evidence>
<reference evidence="5" key="1">
    <citation type="journal article" date="2025" name="Foods">
        <title>Unveiling the Microbial Signatures of Arabica Coffee Cherries: Insights into Ripeness Specific Diversity, Functional Traits, and Implications for Quality and Safety.</title>
        <authorList>
            <consortium name="RefSeq"/>
            <person name="Tenea G.N."/>
            <person name="Cifuentes V."/>
            <person name="Reyes P."/>
            <person name="Cevallos-Vallejos M."/>
        </authorList>
    </citation>
    <scope>NUCLEOTIDE SEQUENCE [LARGE SCALE GENOMIC DNA]</scope>
</reference>
<feature type="region of interest" description="Disordered" evidence="1">
    <location>
        <begin position="1114"/>
        <end position="1178"/>
    </location>
</feature>
<feature type="domain" description="DUF4216" evidence="2">
    <location>
        <begin position="953"/>
        <end position="1026"/>
    </location>
</feature>
<evidence type="ECO:0000313" key="6">
    <source>
        <dbReference type="RefSeq" id="XP_027124213.2"/>
    </source>
</evidence>
<dbReference type="InterPro" id="IPR004242">
    <property type="entry name" value="Transposase_21"/>
</dbReference>
<dbReference type="Pfam" id="PF13963">
    <property type="entry name" value="Transpos_assoc"/>
    <property type="match status" value="1"/>
</dbReference>
<dbReference type="GeneID" id="113740898"/>
<feature type="compositionally biased region" description="Acidic residues" evidence="1">
    <location>
        <begin position="1114"/>
        <end position="1130"/>
    </location>
</feature>
<reference evidence="6" key="2">
    <citation type="submission" date="2025-08" db="UniProtKB">
        <authorList>
            <consortium name="RefSeq"/>
        </authorList>
    </citation>
    <scope>IDENTIFICATION</scope>
    <source>
        <tissue evidence="6">Leaves</tissue>
    </source>
</reference>
<dbReference type="PANTHER" id="PTHR10775">
    <property type="entry name" value="OS08G0208400 PROTEIN"/>
    <property type="match status" value="1"/>
</dbReference>
<evidence type="ECO:0008006" key="7">
    <source>
        <dbReference type="Google" id="ProtNLM"/>
    </source>
</evidence>
<dbReference type="Pfam" id="PF13952">
    <property type="entry name" value="DUF4216"/>
    <property type="match status" value="1"/>
</dbReference>
<protein>
    <recommendedName>
        <fullName evidence="7">Transposase-associated domain-containing protein</fullName>
    </recommendedName>
</protein>
<dbReference type="InterPro" id="IPR029480">
    <property type="entry name" value="Transpos_assoc"/>
</dbReference>
<feature type="domain" description="DUF4218" evidence="3">
    <location>
        <begin position="688"/>
        <end position="796"/>
    </location>
</feature>
<proteinExistence type="predicted"/>
<feature type="domain" description="Transposase-associated" evidence="4">
    <location>
        <begin position="3"/>
        <end position="75"/>
    </location>
</feature>
<dbReference type="Pfam" id="PF02992">
    <property type="entry name" value="Transposase_21"/>
    <property type="match status" value="1"/>
</dbReference>
<dbReference type="OrthoDB" id="1878503at2759"/>
<dbReference type="PANTHER" id="PTHR10775:SF185">
    <property type="entry name" value="OS08G0208400 PROTEIN"/>
    <property type="match status" value="1"/>
</dbReference>
<sequence>MDRSWMTIKDYLHPRYLAGVKEFVEFAYLGKDPTYKLPCPCKGCNNFEDQTMEVMKSHLCGGIVESYTRWVYHGERFEDSDEDENDNIVLDEENSESDDIQEMLNDVGTANFGENWRNSGEHNRDIPNKQEGEASKFLRLLSEAEKSLYPGCDKYSKLSFVVHILHLKTMNRWTCKSIDMLLKFLIQVFPMASIPSSYYDAKNLIRELGLKCEKIHACENDCALYWKENESLDHCPNEKCKAPRYKSPGSKIPRKVLRYFPLKSRLQRLFINKEIAQDMRWHKERRVPKENTMTHPADSIAWKEFDNSHPSFAEDPRNVRLGLSTDGFNPYGNMNNAYSIWPVILVPYNLPPWKCLKDPFFLLSMIIPGPKCIGNYMDIFFRPLIDELKEFFDTGFETYDAAVGEKFMLRAALLWTISDFPAYAYLSGWSTKGYKACPICLDDTTSVYLRNGLKCCYMGHRRFLPADHKWRRERKSFDGKSDLRQPVRTLSGEEIFEQLQEFDQMVFGKAPELLKEKKRKRMQNQSNWLKKSIFFELPYWSTNKIRHNLDIMHIVKNVCEILLATVMGTGHKNRDTWQAREDLKEMRLREELHLQTQGDSKVMPAACYTLSRSEKQKLCQFLSSLKFPDGFASNISHCVKPKECQISGMKSHDYHVFLQRLLPLAIRGMLPKDVSQTLVELSNFFRKICSRTLYVDELDAQEKNIVVILCKLEKIFPPNFFYVMVHLPAEAKLAGPAQYRWMFPFERKMGQYKGYVHNRARPEGCIVERYLDDECLTFISRYLHNVPTIFNEPERNTERFEAAGKLSIFSGMARPFGAATFCCLSESELMKIHLFILKNCEEIDDYIRMHKELLQQQNVSNVEQMHDLEFPKWFEDRVTYMHTQGRCCDELLSLAKGLDFRVIKYPGCNVNGFRFHTKTREVDRKTQNSGIMVKGEHADVEINFYGAITDILEVEYSFSQSRVVLFKCDWWDLKNSSCLKIDKHSNLSSVNLSKKWYIDQPFVFASQAEQVFYVKDMRLGGDWHVVESVCPRSSYAVLEKDEDKSCEEEEVYQEDYLEDLIGVQENVDLSNLKRGDMLADEAVETGILNSDSSAKHARKMDDFFVDDDEIQQLSSSEDESEKFVESDDYDYMAGPGKKGKCPMRPTRGAEIPNAAEAREKIGEQQVGGPKGSLASNANNGAEFSLSRKSVQIRLFDETEVSSYFW</sequence>
<accession>A0A6P6X8Y5</accession>
<dbReference type="InterPro" id="IPR025312">
    <property type="entry name" value="DUF4216"/>
</dbReference>
<dbReference type="Proteomes" id="UP001652660">
    <property type="component" value="Chromosome 4e"/>
</dbReference>
<dbReference type="AlphaFoldDB" id="A0A6P6X8Y5"/>
<evidence type="ECO:0000313" key="5">
    <source>
        <dbReference type="Proteomes" id="UP001652660"/>
    </source>
</evidence>
<evidence type="ECO:0000256" key="1">
    <source>
        <dbReference type="SAM" id="MobiDB-lite"/>
    </source>
</evidence>
<keyword evidence="5" id="KW-1185">Reference proteome</keyword>
<organism evidence="5 6">
    <name type="scientific">Coffea arabica</name>
    <name type="common">Arabian coffee</name>
    <dbReference type="NCBI Taxonomy" id="13443"/>
    <lineage>
        <taxon>Eukaryota</taxon>
        <taxon>Viridiplantae</taxon>
        <taxon>Streptophyta</taxon>
        <taxon>Embryophyta</taxon>
        <taxon>Tracheophyta</taxon>
        <taxon>Spermatophyta</taxon>
        <taxon>Magnoliopsida</taxon>
        <taxon>eudicotyledons</taxon>
        <taxon>Gunneridae</taxon>
        <taxon>Pentapetalae</taxon>
        <taxon>asterids</taxon>
        <taxon>lamiids</taxon>
        <taxon>Gentianales</taxon>
        <taxon>Rubiaceae</taxon>
        <taxon>Ixoroideae</taxon>
        <taxon>Gardenieae complex</taxon>
        <taxon>Bertiereae - Coffeeae clade</taxon>
        <taxon>Coffeeae</taxon>
        <taxon>Coffea</taxon>
    </lineage>
</organism>